<dbReference type="Proteomes" id="UP000762676">
    <property type="component" value="Unassembled WGS sequence"/>
</dbReference>
<proteinExistence type="predicted"/>
<dbReference type="EMBL" id="BMAT01005234">
    <property type="protein sequence ID" value="GFR89454.1"/>
    <property type="molecule type" value="Genomic_DNA"/>
</dbReference>
<keyword evidence="2" id="KW-1185">Reference proteome</keyword>
<accession>A0AAV4GW25</accession>
<comment type="caution">
    <text evidence="1">The sequence shown here is derived from an EMBL/GenBank/DDBJ whole genome shotgun (WGS) entry which is preliminary data.</text>
</comment>
<gene>
    <name evidence="1" type="ORF">ElyMa_002543500</name>
</gene>
<evidence type="ECO:0000313" key="2">
    <source>
        <dbReference type="Proteomes" id="UP000762676"/>
    </source>
</evidence>
<protein>
    <submittedName>
        <fullName evidence="1">Uncharacterized protein</fullName>
    </submittedName>
</protein>
<reference evidence="1 2" key="1">
    <citation type="journal article" date="2021" name="Elife">
        <title>Chloroplast acquisition without the gene transfer in kleptoplastic sea slugs, Plakobranchus ocellatus.</title>
        <authorList>
            <person name="Maeda T."/>
            <person name="Takahashi S."/>
            <person name="Yoshida T."/>
            <person name="Shimamura S."/>
            <person name="Takaki Y."/>
            <person name="Nagai Y."/>
            <person name="Toyoda A."/>
            <person name="Suzuki Y."/>
            <person name="Arimoto A."/>
            <person name="Ishii H."/>
            <person name="Satoh N."/>
            <person name="Nishiyama T."/>
            <person name="Hasebe M."/>
            <person name="Maruyama T."/>
            <person name="Minagawa J."/>
            <person name="Obokata J."/>
            <person name="Shigenobu S."/>
        </authorList>
    </citation>
    <scope>NUCLEOTIDE SEQUENCE [LARGE SCALE GENOMIC DNA]</scope>
</reference>
<organism evidence="1 2">
    <name type="scientific">Elysia marginata</name>
    <dbReference type="NCBI Taxonomy" id="1093978"/>
    <lineage>
        <taxon>Eukaryota</taxon>
        <taxon>Metazoa</taxon>
        <taxon>Spiralia</taxon>
        <taxon>Lophotrochozoa</taxon>
        <taxon>Mollusca</taxon>
        <taxon>Gastropoda</taxon>
        <taxon>Heterobranchia</taxon>
        <taxon>Euthyneura</taxon>
        <taxon>Panpulmonata</taxon>
        <taxon>Sacoglossa</taxon>
        <taxon>Placobranchoidea</taxon>
        <taxon>Plakobranchidae</taxon>
        <taxon>Elysia</taxon>
    </lineage>
</organism>
<sequence length="139" mass="15290">MPAVRRGSTTSSSTSDSLESTVVCIPGVCGGSWVFPSSSHRYENADDDQDDNNKNYAFYIRKVVSAVFRSGHRCIVSTHISSSMGRCLCQQSTNSLVCRIRGAEEMTCQKKSKTRFFFSYAAAVRCFLSADVGKLWFGG</sequence>
<evidence type="ECO:0000313" key="1">
    <source>
        <dbReference type="EMBL" id="GFR89454.1"/>
    </source>
</evidence>
<name>A0AAV4GW25_9GAST</name>
<dbReference type="AlphaFoldDB" id="A0AAV4GW25"/>